<dbReference type="RefSeq" id="WP_308349996.1">
    <property type="nucleotide sequence ID" value="NZ_CP129971.1"/>
</dbReference>
<gene>
    <name evidence="1" type="ORF">QYS49_32530</name>
</gene>
<sequence>MSDSKKIAVFLNLSKAQFIGRSDGNYTFIDEVISPYKKIKREEGEGSNNTRFGSMPLFASNNEKTNHSISQNELKSYIKTLENKLLSYDDILIFGQGKAKDLLNNHLNESKHFEQKRITLRNSDKITKSQKLAFVRDYWEGIHNA</sequence>
<evidence type="ECO:0000313" key="2">
    <source>
        <dbReference type="Proteomes" id="UP001230496"/>
    </source>
</evidence>
<protein>
    <submittedName>
        <fullName evidence="1">Uncharacterized protein</fullName>
    </submittedName>
</protein>
<organism evidence="1 2">
    <name type="scientific">Marivirga salinarum</name>
    <dbReference type="NCBI Taxonomy" id="3059078"/>
    <lineage>
        <taxon>Bacteria</taxon>
        <taxon>Pseudomonadati</taxon>
        <taxon>Bacteroidota</taxon>
        <taxon>Cytophagia</taxon>
        <taxon>Cytophagales</taxon>
        <taxon>Marivirgaceae</taxon>
        <taxon>Marivirga</taxon>
    </lineage>
</organism>
<keyword evidence="2" id="KW-1185">Reference proteome</keyword>
<dbReference type="EMBL" id="CP129971">
    <property type="protein sequence ID" value="WMN12126.1"/>
    <property type="molecule type" value="Genomic_DNA"/>
</dbReference>
<name>A0AA51NB33_9BACT</name>
<dbReference type="KEGG" id="msaa:QYS49_32530"/>
<reference evidence="1 2" key="1">
    <citation type="submission" date="2023-08" db="EMBL/GenBank/DDBJ databases">
        <title>Comparative genomics and taxonomic characterization of three novel marine species of genus Marivirga.</title>
        <authorList>
            <person name="Muhammad N."/>
            <person name="Kim S.-G."/>
        </authorList>
    </citation>
    <scope>NUCLEOTIDE SEQUENCE [LARGE SCALE GENOMIC DNA]</scope>
    <source>
        <strain evidence="1 2">BDSF4-3</strain>
    </source>
</reference>
<dbReference type="AlphaFoldDB" id="A0AA51NB33"/>
<proteinExistence type="predicted"/>
<dbReference type="Proteomes" id="UP001230496">
    <property type="component" value="Chromosome"/>
</dbReference>
<evidence type="ECO:0000313" key="1">
    <source>
        <dbReference type="EMBL" id="WMN12126.1"/>
    </source>
</evidence>
<accession>A0AA51NB33</accession>